<dbReference type="InterPro" id="IPR045339">
    <property type="entry name" value="DUF6534"/>
</dbReference>
<dbReference type="EMBL" id="JAKELL010000006">
    <property type="protein sequence ID" value="KAH8997924.1"/>
    <property type="molecule type" value="Genomic_DNA"/>
</dbReference>
<keyword evidence="2" id="KW-0812">Transmembrane</keyword>
<feature type="transmembrane region" description="Helical" evidence="2">
    <location>
        <begin position="20"/>
        <end position="43"/>
    </location>
</feature>
<dbReference type="Pfam" id="PF20152">
    <property type="entry name" value="DUF6534"/>
    <property type="match status" value="1"/>
</dbReference>
<dbReference type="AlphaFoldDB" id="A0AAD4QGN1"/>
<feature type="transmembrane region" description="Helical" evidence="2">
    <location>
        <begin position="127"/>
        <end position="148"/>
    </location>
</feature>
<feature type="transmembrane region" description="Helical" evidence="2">
    <location>
        <begin position="230"/>
        <end position="250"/>
    </location>
</feature>
<organism evidence="4 5">
    <name type="scientific">Lactarius akahatsu</name>
    <dbReference type="NCBI Taxonomy" id="416441"/>
    <lineage>
        <taxon>Eukaryota</taxon>
        <taxon>Fungi</taxon>
        <taxon>Dikarya</taxon>
        <taxon>Basidiomycota</taxon>
        <taxon>Agaricomycotina</taxon>
        <taxon>Agaricomycetes</taxon>
        <taxon>Russulales</taxon>
        <taxon>Russulaceae</taxon>
        <taxon>Lactarius</taxon>
    </lineage>
</organism>
<keyword evidence="5" id="KW-1185">Reference proteome</keyword>
<comment type="caution">
    <text evidence="4">The sequence shown here is derived from an EMBL/GenBank/DDBJ whole genome shotgun (WGS) entry which is preliminary data.</text>
</comment>
<feature type="compositionally biased region" description="Polar residues" evidence="1">
    <location>
        <begin position="344"/>
        <end position="353"/>
    </location>
</feature>
<name>A0AAD4QGN1_9AGAM</name>
<evidence type="ECO:0000256" key="2">
    <source>
        <dbReference type="SAM" id="Phobius"/>
    </source>
</evidence>
<keyword evidence="2" id="KW-0472">Membrane</keyword>
<feature type="transmembrane region" description="Helical" evidence="2">
    <location>
        <begin position="99"/>
        <end position="120"/>
    </location>
</feature>
<dbReference type="PANTHER" id="PTHR40465">
    <property type="entry name" value="CHROMOSOME 1, WHOLE GENOME SHOTGUN SEQUENCE"/>
    <property type="match status" value="1"/>
</dbReference>
<accession>A0AAD4QGN1</accession>
<evidence type="ECO:0000256" key="1">
    <source>
        <dbReference type="SAM" id="MobiDB-lite"/>
    </source>
</evidence>
<reference evidence="4" key="1">
    <citation type="submission" date="2022-01" db="EMBL/GenBank/DDBJ databases">
        <title>Comparative genomics reveals a dynamic genome evolution in the ectomycorrhizal milk-cap (Lactarius) mushrooms.</title>
        <authorList>
            <consortium name="DOE Joint Genome Institute"/>
            <person name="Lebreton A."/>
            <person name="Tang N."/>
            <person name="Kuo A."/>
            <person name="LaButti K."/>
            <person name="Drula E."/>
            <person name="Barry K."/>
            <person name="Clum A."/>
            <person name="Lipzen A."/>
            <person name="Mousain D."/>
            <person name="Ng V."/>
            <person name="Wang R."/>
            <person name="Wang X."/>
            <person name="Dai Y."/>
            <person name="Henrissat B."/>
            <person name="Grigoriev I.V."/>
            <person name="Guerin-Laguette A."/>
            <person name="Yu F."/>
            <person name="Martin F.M."/>
        </authorList>
    </citation>
    <scope>NUCLEOTIDE SEQUENCE</scope>
    <source>
        <strain evidence="4">QP</strain>
    </source>
</reference>
<evidence type="ECO:0000313" key="4">
    <source>
        <dbReference type="EMBL" id="KAH8997924.1"/>
    </source>
</evidence>
<keyword evidence="2" id="KW-1133">Transmembrane helix</keyword>
<proteinExistence type="predicted"/>
<feature type="transmembrane region" description="Helical" evidence="2">
    <location>
        <begin position="205"/>
        <end position="224"/>
    </location>
</feature>
<feature type="transmembrane region" description="Helical" evidence="2">
    <location>
        <begin position="55"/>
        <end position="79"/>
    </location>
</feature>
<protein>
    <recommendedName>
        <fullName evidence="3">DUF6534 domain-containing protein</fullName>
    </recommendedName>
</protein>
<feature type="transmembrane region" description="Helical" evidence="2">
    <location>
        <begin position="163"/>
        <end position="185"/>
    </location>
</feature>
<evidence type="ECO:0000313" key="5">
    <source>
        <dbReference type="Proteomes" id="UP001201163"/>
    </source>
</evidence>
<feature type="domain" description="DUF6534" evidence="3">
    <location>
        <begin position="170"/>
        <end position="253"/>
    </location>
</feature>
<dbReference type="PANTHER" id="PTHR40465:SF1">
    <property type="entry name" value="DUF6534 DOMAIN-CONTAINING PROTEIN"/>
    <property type="match status" value="1"/>
</dbReference>
<evidence type="ECO:0000259" key="3">
    <source>
        <dbReference type="Pfam" id="PF20152"/>
    </source>
</evidence>
<dbReference type="Proteomes" id="UP001201163">
    <property type="component" value="Unassembled WGS sequence"/>
</dbReference>
<sequence>MSESSESPVASPDVIKLAAPLLFGPVFNWLLYGVLCVQIYVYSYNFPMDRRSIKFLVYSVFLLDTIQTALTGADMYYWFVAGFGNVERLGTSHFTPIDIAVITTVISFIVQGYFCYRIWVLNERSSWICWIIAVAAVTQLLAAMWASAKSFTVENHVISKTGVYLWAISSALADILIAVAMTLLLRRASSNFSSFVLIRVVRLTIETNALTATLAITSLVLFAAFPNELYLVYTVEILGKVYSNTLLVSLNNRIYLRGHKSLESGDNVFPPVTVPDEARAATMTPPHPAKPEPQLRALVNDISPHSITSQPVELDHSKGDDISTDCPPPHPGQCDLRPEDSEWTMGTSLSSHGQQDEEYGL</sequence>
<feature type="region of interest" description="Disordered" evidence="1">
    <location>
        <begin position="307"/>
        <end position="361"/>
    </location>
</feature>
<gene>
    <name evidence="4" type="ORF">EDB92DRAFT_2024758</name>
</gene>